<dbReference type="InterPro" id="IPR000620">
    <property type="entry name" value="EamA_dom"/>
</dbReference>
<feature type="transmembrane region" description="Helical" evidence="1">
    <location>
        <begin position="142"/>
        <end position="161"/>
    </location>
</feature>
<keyword evidence="4" id="KW-1185">Reference proteome</keyword>
<name>A0A849I124_9HYPH</name>
<dbReference type="EMBL" id="JABEPP010000003">
    <property type="protein sequence ID" value="NNM73052.1"/>
    <property type="molecule type" value="Genomic_DNA"/>
</dbReference>
<dbReference type="InterPro" id="IPR037185">
    <property type="entry name" value="EmrE-like"/>
</dbReference>
<keyword evidence="1" id="KW-1133">Transmembrane helix</keyword>
<comment type="caution">
    <text evidence="3">The sequence shown here is derived from an EMBL/GenBank/DDBJ whole genome shotgun (WGS) entry which is preliminary data.</text>
</comment>
<evidence type="ECO:0000259" key="2">
    <source>
        <dbReference type="Pfam" id="PF00892"/>
    </source>
</evidence>
<feature type="transmembrane region" description="Helical" evidence="1">
    <location>
        <begin position="309"/>
        <end position="327"/>
    </location>
</feature>
<dbReference type="Pfam" id="PF00892">
    <property type="entry name" value="EamA"/>
    <property type="match status" value="2"/>
</dbReference>
<protein>
    <submittedName>
        <fullName evidence="3">DMT family transporter</fullName>
    </submittedName>
</protein>
<accession>A0A849I124</accession>
<feature type="domain" description="EamA" evidence="2">
    <location>
        <begin position="197"/>
        <end position="321"/>
    </location>
</feature>
<feature type="transmembrane region" description="Helical" evidence="1">
    <location>
        <begin position="227"/>
        <end position="249"/>
    </location>
</feature>
<evidence type="ECO:0000313" key="3">
    <source>
        <dbReference type="EMBL" id="NNM73052.1"/>
    </source>
</evidence>
<feature type="transmembrane region" description="Helical" evidence="1">
    <location>
        <begin position="173"/>
        <end position="191"/>
    </location>
</feature>
<evidence type="ECO:0000256" key="1">
    <source>
        <dbReference type="SAM" id="Phobius"/>
    </source>
</evidence>
<dbReference type="GO" id="GO:0016020">
    <property type="term" value="C:membrane"/>
    <property type="evidence" value="ECO:0007669"/>
    <property type="project" value="InterPro"/>
</dbReference>
<dbReference type="SUPFAM" id="SSF103481">
    <property type="entry name" value="Multidrug resistance efflux transporter EmrE"/>
    <property type="match status" value="2"/>
</dbReference>
<feature type="transmembrane region" description="Helical" evidence="1">
    <location>
        <begin position="116"/>
        <end position="136"/>
    </location>
</feature>
<feature type="transmembrane region" description="Helical" evidence="1">
    <location>
        <begin position="283"/>
        <end position="303"/>
    </location>
</feature>
<dbReference type="PANTHER" id="PTHR22911:SF103">
    <property type="entry name" value="BLR2811 PROTEIN"/>
    <property type="match status" value="1"/>
</dbReference>
<organism evidence="3 4">
    <name type="scientific">Enterovirga aerilata</name>
    <dbReference type="NCBI Taxonomy" id="2730920"/>
    <lineage>
        <taxon>Bacteria</taxon>
        <taxon>Pseudomonadati</taxon>
        <taxon>Pseudomonadota</taxon>
        <taxon>Alphaproteobacteria</taxon>
        <taxon>Hyphomicrobiales</taxon>
        <taxon>Methylobacteriaceae</taxon>
        <taxon>Enterovirga</taxon>
    </lineage>
</organism>
<sequence length="341" mass="35552">MPPRAWPGCRETAHEGGSPCYSSRLPRIGAVSASHPTAQRAPAEIAAPTLADEPLRGILLVAAAMALFAVSDAVSKHLSAALPATEIAWLRWVGFAAIMAPFVLRAPRRILRSRAPWLQVLRTLGLLGSALFFIAGLRYLPLASASAIAFAAPLMVTALSIPLLGEKVGARRWAAVAVGLVGVLVVIRPGSGTFGPAALLPLLSAVSWAFGMIVTRKLGGLDAAPTTMAYSALVGLAVLTLLVPVGWTTPTLPQIGLAAGMALASTAAQFLVVTAYRLGRASVLAPVSYSQLVWSGLLGFLVFGNVPDAWTLLGAAIIIASGLYTAHRERIAYRTRRAETG</sequence>
<feature type="domain" description="EamA" evidence="2">
    <location>
        <begin position="56"/>
        <end position="187"/>
    </location>
</feature>
<keyword evidence="1" id="KW-0472">Membrane</keyword>
<keyword evidence="1" id="KW-0812">Transmembrane</keyword>
<proteinExistence type="predicted"/>
<feature type="transmembrane region" description="Helical" evidence="1">
    <location>
        <begin position="255"/>
        <end position="276"/>
    </location>
</feature>
<dbReference type="AlphaFoldDB" id="A0A849I124"/>
<feature type="transmembrane region" description="Helical" evidence="1">
    <location>
        <begin position="57"/>
        <end position="75"/>
    </location>
</feature>
<reference evidence="3 4" key="1">
    <citation type="submission" date="2020-04" db="EMBL/GenBank/DDBJ databases">
        <title>Enterovirga sp. isolate from soil.</title>
        <authorList>
            <person name="Chea S."/>
            <person name="Kim D.-U."/>
        </authorList>
    </citation>
    <scope>NUCLEOTIDE SEQUENCE [LARGE SCALE GENOMIC DNA]</scope>
    <source>
        <strain evidence="3 4">DB1703</strain>
    </source>
</reference>
<feature type="transmembrane region" description="Helical" evidence="1">
    <location>
        <begin position="197"/>
        <end position="215"/>
    </location>
</feature>
<dbReference type="PANTHER" id="PTHR22911">
    <property type="entry name" value="ACYL-MALONYL CONDENSING ENZYME-RELATED"/>
    <property type="match status" value="1"/>
</dbReference>
<feature type="transmembrane region" description="Helical" evidence="1">
    <location>
        <begin position="87"/>
        <end position="104"/>
    </location>
</feature>
<gene>
    <name evidence="3" type="ORF">HJG44_11745</name>
</gene>
<dbReference type="Proteomes" id="UP000564885">
    <property type="component" value="Unassembled WGS sequence"/>
</dbReference>
<evidence type="ECO:0000313" key="4">
    <source>
        <dbReference type="Proteomes" id="UP000564885"/>
    </source>
</evidence>